<evidence type="ECO:0000313" key="5">
    <source>
        <dbReference type="Proteomes" id="UP001243717"/>
    </source>
</evidence>
<accession>A0ABU1AGA9</accession>
<comment type="caution">
    <text evidence="4">The sequence shown here is derived from an EMBL/GenBank/DDBJ whole genome shotgun (WGS) entry which is preliminary data.</text>
</comment>
<dbReference type="EMBL" id="JARXIC010000006">
    <property type="protein sequence ID" value="MDQ8193871.1"/>
    <property type="molecule type" value="Genomic_DNA"/>
</dbReference>
<dbReference type="SUPFAM" id="SSF51735">
    <property type="entry name" value="NAD(P)-binding Rossmann-fold domains"/>
    <property type="match status" value="1"/>
</dbReference>
<reference evidence="4 5" key="1">
    <citation type="submission" date="2023-04" db="EMBL/GenBank/DDBJ databases">
        <title>A novel bacteria isolated from coastal sediment.</title>
        <authorList>
            <person name="Liu X.-J."/>
            <person name="Du Z.-J."/>
        </authorList>
    </citation>
    <scope>NUCLEOTIDE SEQUENCE [LARGE SCALE GENOMIC DNA]</scope>
    <source>
        <strain evidence="4 5">SDUM461004</strain>
    </source>
</reference>
<dbReference type="PANTHER" id="PTHR10996">
    <property type="entry name" value="2-HYDROXYACID DEHYDROGENASE-RELATED"/>
    <property type="match status" value="1"/>
</dbReference>
<keyword evidence="1" id="KW-0560">Oxidoreductase</keyword>
<dbReference type="InterPro" id="IPR050223">
    <property type="entry name" value="D-isomer_2-hydroxyacid_DH"/>
</dbReference>
<evidence type="ECO:0000256" key="2">
    <source>
        <dbReference type="ARBA" id="ARBA00023027"/>
    </source>
</evidence>
<keyword evidence="2" id="KW-0520">NAD</keyword>
<proteinExistence type="predicted"/>
<protein>
    <submittedName>
        <fullName evidence="4">NAD(P)-dependent oxidoreductase</fullName>
    </submittedName>
</protein>
<evidence type="ECO:0000256" key="1">
    <source>
        <dbReference type="ARBA" id="ARBA00023002"/>
    </source>
</evidence>
<gene>
    <name evidence="4" type="ORF">QEH59_05515</name>
</gene>
<name>A0ABU1AGA9_9BACT</name>
<feature type="domain" description="D-isomer specific 2-hydroxyacid dehydrogenase NAD-binding" evidence="3">
    <location>
        <begin position="32"/>
        <end position="207"/>
    </location>
</feature>
<dbReference type="Gene3D" id="3.40.50.720">
    <property type="entry name" value="NAD(P)-binding Rossmann-like Domain"/>
    <property type="match status" value="2"/>
</dbReference>
<evidence type="ECO:0000259" key="3">
    <source>
        <dbReference type="Pfam" id="PF02826"/>
    </source>
</evidence>
<dbReference type="PANTHER" id="PTHR10996:SF178">
    <property type="entry name" value="2-HYDROXYACID DEHYDROGENASE YGL185C-RELATED"/>
    <property type="match status" value="1"/>
</dbReference>
<organism evidence="4 5">
    <name type="scientific">Thalassobacterium sedimentorum</name>
    <dbReference type="NCBI Taxonomy" id="3041258"/>
    <lineage>
        <taxon>Bacteria</taxon>
        <taxon>Pseudomonadati</taxon>
        <taxon>Verrucomicrobiota</taxon>
        <taxon>Opitutia</taxon>
        <taxon>Puniceicoccales</taxon>
        <taxon>Coraliomargaritaceae</taxon>
        <taxon>Thalassobacterium</taxon>
    </lineage>
</organism>
<evidence type="ECO:0000313" key="4">
    <source>
        <dbReference type="EMBL" id="MDQ8193871.1"/>
    </source>
</evidence>
<sequence>MRTFKLDATRITTWWDNWGHSISRYVAECAMSLSLATLRNIGTHQHAMRENKPWRFEHMPEVSLFGRKVGLHGFGAISREFLKLLQPYGAKCRAWDPFVSHSEMSELGVQAAASLEDLYANCDVLVVFCALTHQTRKIINADLLNRLPDQATFINVARGELVDESALIKRLKSGKLRAGLDVFTKEPLPGDSDLRKLPNVVLTPHLGGFTTESRAHALAHSIENIRRYAANEPLLSEISLELYDRMT</sequence>
<keyword evidence="5" id="KW-1185">Reference proteome</keyword>
<dbReference type="InterPro" id="IPR036291">
    <property type="entry name" value="NAD(P)-bd_dom_sf"/>
</dbReference>
<dbReference type="RefSeq" id="WP_308984358.1">
    <property type="nucleotide sequence ID" value="NZ_JARXIC010000006.1"/>
</dbReference>
<dbReference type="InterPro" id="IPR006140">
    <property type="entry name" value="D-isomer_DH_NAD-bd"/>
</dbReference>
<dbReference type="Proteomes" id="UP001243717">
    <property type="component" value="Unassembled WGS sequence"/>
</dbReference>
<dbReference type="Pfam" id="PF02826">
    <property type="entry name" value="2-Hacid_dh_C"/>
    <property type="match status" value="1"/>
</dbReference>